<dbReference type="PANTHER" id="PTHR12718">
    <property type="entry name" value="CELL CYCLE CONTROL PROTEIN CWF15"/>
    <property type="match status" value="1"/>
</dbReference>
<comment type="similarity">
    <text evidence="1">Belongs to the CWC15 family.</text>
</comment>
<protein>
    <submittedName>
        <fullName evidence="6">Uncharacterized protein</fullName>
    </submittedName>
</protein>
<name>A0A0A9ZDU5_LYGHE</name>
<feature type="region of interest" description="Disordered" evidence="4">
    <location>
        <begin position="85"/>
        <end position="147"/>
    </location>
</feature>
<evidence type="ECO:0000313" key="6">
    <source>
        <dbReference type="EMBL" id="JAG43447.1"/>
    </source>
</evidence>
<organism evidence="6">
    <name type="scientific">Lygus hesperus</name>
    <name type="common">Western plant bug</name>
    <dbReference type="NCBI Taxonomy" id="30085"/>
    <lineage>
        <taxon>Eukaryota</taxon>
        <taxon>Metazoa</taxon>
        <taxon>Ecdysozoa</taxon>
        <taxon>Arthropoda</taxon>
        <taxon>Hexapoda</taxon>
        <taxon>Insecta</taxon>
        <taxon>Pterygota</taxon>
        <taxon>Neoptera</taxon>
        <taxon>Paraneoptera</taxon>
        <taxon>Hemiptera</taxon>
        <taxon>Heteroptera</taxon>
        <taxon>Panheteroptera</taxon>
        <taxon>Cimicomorpha</taxon>
        <taxon>Miridae</taxon>
        <taxon>Mirini</taxon>
        <taxon>Lygus</taxon>
    </lineage>
</organism>
<dbReference type="AlphaFoldDB" id="A0A0A9ZDU5"/>
<gene>
    <name evidence="5" type="ORF">CM83_4779</name>
    <name evidence="6" type="ORF">CM83_4781</name>
</gene>
<evidence type="ECO:0000313" key="5">
    <source>
        <dbReference type="EMBL" id="JAG28283.1"/>
    </source>
</evidence>
<dbReference type="GO" id="GO:0003723">
    <property type="term" value="F:RNA binding"/>
    <property type="evidence" value="ECO:0007669"/>
    <property type="project" value="TreeGrafter"/>
</dbReference>
<dbReference type="GO" id="GO:0045292">
    <property type="term" value="P:mRNA cis splicing, via spliceosome"/>
    <property type="evidence" value="ECO:0007669"/>
    <property type="project" value="TreeGrafter"/>
</dbReference>
<dbReference type="EMBL" id="GBHO01015321">
    <property type="protein sequence ID" value="JAG28283.1"/>
    <property type="molecule type" value="Transcribed_RNA"/>
</dbReference>
<keyword evidence="3" id="KW-0508">mRNA splicing</keyword>
<proteinExistence type="inferred from homology"/>
<sequence>VYTMTTAHRATWHPAVAKGDRGGYRGESSIVSARDAISHAQLKYRKRKEFEDTPFQVTPIAVPTYNAETNGTGYKTEVEDQILEDRPQVKSGTQDAAAHVKDPPETTFEELDDDAIKAFGDSDDSNFDGTSSEDSHGSDSEDEEALLLLELEKLKKDEELKKQRDKAGAGDDSLSKEEAVIASNPLIASRLGLAMPVKRKWYDDSVFKISTRKEEP</sequence>
<feature type="non-terminal residue" evidence="6">
    <location>
        <position position="1"/>
    </location>
</feature>
<evidence type="ECO:0000256" key="4">
    <source>
        <dbReference type="SAM" id="MobiDB-lite"/>
    </source>
</evidence>
<dbReference type="InterPro" id="IPR006973">
    <property type="entry name" value="Cwf_Cwc_15"/>
</dbReference>
<keyword evidence="2" id="KW-0507">mRNA processing</keyword>
<evidence type="ECO:0000256" key="3">
    <source>
        <dbReference type="ARBA" id="ARBA00023187"/>
    </source>
</evidence>
<feature type="region of interest" description="Disordered" evidence="4">
    <location>
        <begin position="158"/>
        <end position="177"/>
    </location>
</feature>
<reference evidence="6" key="1">
    <citation type="journal article" date="2014" name="PLoS ONE">
        <title>Transcriptome-Based Identification of ABC Transporters in the Western Tarnished Plant Bug Lygus hesperus.</title>
        <authorList>
            <person name="Hull J.J."/>
            <person name="Chaney K."/>
            <person name="Geib S.M."/>
            <person name="Fabrick J.A."/>
            <person name="Brent C.S."/>
            <person name="Walsh D."/>
            <person name="Lavine L.C."/>
        </authorList>
    </citation>
    <scope>NUCLEOTIDE SEQUENCE</scope>
</reference>
<evidence type="ECO:0000256" key="1">
    <source>
        <dbReference type="ARBA" id="ARBA00006644"/>
    </source>
</evidence>
<reference evidence="6" key="2">
    <citation type="submission" date="2014-07" db="EMBL/GenBank/DDBJ databases">
        <authorList>
            <person name="Hull J."/>
        </authorList>
    </citation>
    <scope>NUCLEOTIDE SEQUENCE</scope>
</reference>
<dbReference type="GO" id="GO:0071013">
    <property type="term" value="C:catalytic step 2 spliceosome"/>
    <property type="evidence" value="ECO:0007669"/>
    <property type="project" value="TreeGrafter"/>
</dbReference>
<dbReference type="EMBL" id="GBHO01000157">
    <property type="protein sequence ID" value="JAG43447.1"/>
    <property type="molecule type" value="Transcribed_RNA"/>
</dbReference>
<dbReference type="Pfam" id="PF04889">
    <property type="entry name" value="Cwf_Cwc_15"/>
    <property type="match status" value="1"/>
</dbReference>
<accession>A0A0A9ZDU5</accession>
<evidence type="ECO:0000256" key="2">
    <source>
        <dbReference type="ARBA" id="ARBA00022664"/>
    </source>
</evidence>
<dbReference type="PANTHER" id="PTHR12718:SF2">
    <property type="entry name" value="SPLICEOSOME-ASSOCIATED PROTEIN CWC15 HOMOLOG"/>
    <property type="match status" value="1"/>
</dbReference>